<gene>
    <name evidence="2" type="ORF">H8B21_10200</name>
</gene>
<organism evidence="2 3">
    <name type="scientific">Sphingobacterium chuzhouense</name>
    <dbReference type="NCBI Taxonomy" id="1742264"/>
    <lineage>
        <taxon>Bacteria</taxon>
        <taxon>Pseudomonadati</taxon>
        <taxon>Bacteroidota</taxon>
        <taxon>Sphingobacteriia</taxon>
        <taxon>Sphingobacteriales</taxon>
        <taxon>Sphingobacteriaceae</taxon>
        <taxon>Sphingobacterium</taxon>
    </lineage>
</organism>
<evidence type="ECO:0008006" key="4">
    <source>
        <dbReference type="Google" id="ProtNLM"/>
    </source>
</evidence>
<dbReference type="InterPro" id="IPR036927">
    <property type="entry name" value="Cyt_c_oxase-like_su1_sf"/>
</dbReference>
<dbReference type="Gene3D" id="1.20.210.10">
    <property type="entry name" value="Cytochrome c oxidase-like, subunit I domain"/>
    <property type="match status" value="1"/>
</dbReference>
<name>A0ABR7XTS8_9SPHI</name>
<feature type="transmembrane region" description="Helical" evidence="1">
    <location>
        <begin position="219"/>
        <end position="237"/>
    </location>
</feature>
<dbReference type="RefSeq" id="WP_190313641.1">
    <property type="nucleotide sequence ID" value="NZ_JACNYL010000002.1"/>
</dbReference>
<evidence type="ECO:0000313" key="3">
    <source>
        <dbReference type="Proteomes" id="UP000651112"/>
    </source>
</evidence>
<feature type="transmembrane region" description="Helical" evidence="1">
    <location>
        <begin position="49"/>
        <end position="73"/>
    </location>
</feature>
<evidence type="ECO:0000256" key="1">
    <source>
        <dbReference type="SAM" id="Phobius"/>
    </source>
</evidence>
<feature type="transmembrane region" description="Helical" evidence="1">
    <location>
        <begin position="85"/>
        <end position="106"/>
    </location>
</feature>
<keyword evidence="3" id="KW-1185">Reference proteome</keyword>
<feature type="transmembrane region" description="Helical" evidence="1">
    <location>
        <begin position="12"/>
        <end position="37"/>
    </location>
</feature>
<keyword evidence="1" id="KW-0812">Transmembrane</keyword>
<feature type="transmembrane region" description="Helical" evidence="1">
    <location>
        <begin position="367"/>
        <end position="385"/>
    </location>
</feature>
<sequence>MADIFVNKAPKELAVIPFYGTAALFFIVLCILLFMSASEITGHYFNPPILAIVHTAALGWATMVIFGAAYQLLPVICERELFSNHLAFLSYILLTIGTCGMIWCFWRFDMEWLMIISGTCVLCSSYLYAFNLYQTANDSNKSQVQQHFLLLSAFWLCFTTTVGLLLAINLRYTFIPRNHLDILKLHAHAGIAGWFLQLICGVGAKLIPMFLLGKSKRTWLLYAALILQNVGLILFLADGYFNPVTLRMSMHGVLVALGTACWLLYIIDTYRHRARKKVDLLMKHAGFSFLCLSLAFMFIPVILVSSETKWAALYGTFIFLGWITGIILGKTFKTLPFIVWNKRYKNLNGKAKIPMPKQLYHERLIPYQYYLYLGALLSMCIGIVFEQSFLLQITGILWIIVSLLYGYNVFRVIFHKTNIGYEDIVN</sequence>
<dbReference type="Proteomes" id="UP000651112">
    <property type="component" value="Unassembled WGS sequence"/>
</dbReference>
<dbReference type="EMBL" id="JACNYL010000002">
    <property type="protein sequence ID" value="MBD1421939.1"/>
    <property type="molecule type" value="Genomic_DNA"/>
</dbReference>
<accession>A0ABR7XTS8</accession>
<feature type="transmembrane region" description="Helical" evidence="1">
    <location>
        <begin position="148"/>
        <end position="168"/>
    </location>
</feature>
<feature type="transmembrane region" description="Helical" evidence="1">
    <location>
        <begin position="112"/>
        <end position="136"/>
    </location>
</feature>
<keyword evidence="1" id="KW-1133">Transmembrane helix</keyword>
<reference evidence="2 3" key="1">
    <citation type="submission" date="2020-08" db="EMBL/GenBank/DDBJ databases">
        <title>Sphingobacterium sp. DN00404 isolated from aquaculture water.</title>
        <authorList>
            <person name="Zhang M."/>
        </authorList>
    </citation>
    <scope>NUCLEOTIDE SEQUENCE [LARGE SCALE GENOMIC DNA]</scope>
    <source>
        <strain evidence="2 3">KCTC 42746</strain>
    </source>
</reference>
<keyword evidence="1" id="KW-0472">Membrane</keyword>
<feature type="transmembrane region" description="Helical" evidence="1">
    <location>
        <begin position="188"/>
        <end position="207"/>
    </location>
</feature>
<feature type="transmembrane region" description="Helical" evidence="1">
    <location>
        <begin position="287"/>
        <end position="305"/>
    </location>
</feature>
<comment type="caution">
    <text evidence="2">The sequence shown here is derived from an EMBL/GenBank/DDBJ whole genome shotgun (WGS) entry which is preliminary data.</text>
</comment>
<evidence type="ECO:0000313" key="2">
    <source>
        <dbReference type="EMBL" id="MBD1421939.1"/>
    </source>
</evidence>
<feature type="transmembrane region" description="Helical" evidence="1">
    <location>
        <begin position="311"/>
        <end position="329"/>
    </location>
</feature>
<feature type="transmembrane region" description="Helical" evidence="1">
    <location>
        <begin position="391"/>
        <end position="410"/>
    </location>
</feature>
<feature type="transmembrane region" description="Helical" evidence="1">
    <location>
        <begin position="249"/>
        <end position="267"/>
    </location>
</feature>
<proteinExistence type="predicted"/>
<protein>
    <recommendedName>
        <fullName evidence="4">Cbb3-type cytochrome oxidase, subunit 1</fullName>
    </recommendedName>
</protein>
<dbReference type="SUPFAM" id="SSF81442">
    <property type="entry name" value="Cytochrome c oxidase subunit I-like"/>
    <property type="match status" value="1"/>
</dbReference>